<feature type="compositionally biased region" description="Low complexity" evidence="1">
    <location>
        <begin position="99"/>
        <end position="129"/>
    </location>
</feature>
<keyword evidence="4" id="KW-1185">Reference proteome</keyword>
<dbReference type="STRING" id="59750.AWC31_34110"/>
<name>A0A132PU89_9MYCO</name>
<evidence type="ECO:0000256" key="2">
    <source>
        <dbReference type="SAM" id="SignalP"/>
    </source>
</evidence>
<reference evidence="3 4" key="1">
    <citation type="submission" date="2015-07" db="EMBL/GenBank/DDBJ databases">
        <title>A draft genome sequence of Mycobacterium wolinskyi.</title>
        <authorList>
            <person name="de Man T.J."/>
            <person name="Perry K.A."/>
            <person name="Coulliette A.D."/>
            <person name="Jensen B."/>
            <person name="Toney N.C."/>
            <person name="Limbago B.M."/>
            <person name="Noble-Wang J."/>
        </authorList>
    </citation>
    <scope>NUCLEOTIDE SEQUENCE [LARGE SCALE GENOMIC DNA]</scope>
    <source>
        <strain evidence="3 4">CDC_01</strain>
    </source>
</reference>
<dbReference type="EMBL" id="LGTW01000001">
    <property type="protein sequence ID" value="KWX25911.1"/>
    <property type="molecule type" value="Genomic_DNA"/>
</dbReference>
<dbReference type="AlphaFoldDB" id="A0A132PU89"/>
<proteinExistence type="predicted"/>
<dbReference type="Proteomes" id="UP000070612">
    <property type="component" value="Unassembled WGS sequence"/>
</dbReference>
<accession>A0A132PU89</accession>
<evidence type="ECO:0008006" key="5">
    <source>
        <dbReference type="Google" id="ProtNLM"/>
    </source>
</evidence>
<feature type="signal peptide" evidence="2">
    <location>
        <begin position="1"/>
        <end position="29"/>
    </location>
</feature>
<comment type="caution">
    <text evidence="3">The sequence shown here is derived from an EMBL/GenBank/DDBJ whole genome shotgun (WGS) entry which is preliminary data.</text>
</comment>
<feature type="chain" id="PRO_5007453304" description="DUF320 domain-containing protein" evidence="2">
    <location>
        <begin position="30"/>
        <end position="141"/>
    </location>
</feature>
<feature type="region of interest" description="Disordered" evidence="1">
    <location>
        <begin position="96"/>
        <end position="141"/>
    </location>
</feature>
<evidence type="ECO:0000313" key="4">
    <source>
        <dbReference type="Proteomes" id="UP000070612"/>
    </source>
</evidence>
<organism evidence="3 4">
    <name type="scientific">Mycolicibacterium wolinskyi</name>
    <dbReference type="NCBI Taxonomy" id="59750"/>
    <lineage>
        <taxon>Bacteria</taxon>
        <taxon>Bacillati</taxon>
        <taxon>Actinomycetota</taxon>
        <taxon>Actinomycetes</taxon>
        <taxon>Mycobacteriales</taxon>
        <taxon>Mycobacteriaceae</taxon>
        <taxon>Mycolicibacterium</taxon>
    </lineage>
</organism>
<evidence type="ECO:0000256" key="1">
    <source>
        <dbReference type="SAM" id="MobiDB-lite"/>
    </source>
</evidence>
<dbReference type="PATRIC" id="fig|59750.3.peg.221"/>
<protein>
    <recommendedName>
        <fullName evidence="5">DUF320 domain-containing protein</fullName>
    </recommendedName>
</protein>
<sequence>MKSTIKRVTVGAAFGGALFLSAGMGIANAQPNDGQVDLALGTAGVLEDVPIGSAAQIAAGVCDGEVAQVTTVAQNVDASGTQQNVCNNNVGAVEFKQNEGAPAEGAAEQPEGAAEGSEGSGTAEETGSAPAPAEEGSGEGS</sequence>
<dbReference type="RefSeq" id="WP_067842573.1">
    <property type="nucleotide sequence ID" value="NZ_LGTW01000001.1"/>
</dbReference>
<evidence type="ECO:0000313" key="3">
    <source>
        <dbReference type="EMBL" id="KWX25911.1"/>
    </source>
</evidence>
<gene>
    <name evidence="3" type="ORF">AFM11_01075</name>
</gene>
<keyword evidence="2" id="KW-0732">Signal</keyword>